<dbReference type="InterPro" id="IPR019012">
    <property type="entry name" value="RNA_cap_Gua-N2-MeTrfase"/>
</dbReference>
<dbReference type="CDD" id="cd02440">
    <property type="entry name" value="AdoMet_MTases"/>
    <property type="match status" value="1"/>
</dbReference>
<dbReference type="RefSeq" id="XP_025419170.1">
    <property type="nucleotide sequence ID" value="XM_025563385.1"/>
</dbReference>
<dbReference type="Proteomes" id="UP000694846">
    <property type="component" value="Unplaced"/>
</dbReference>
<evidence type="ECO:0000313" key="8">
    <source>
        <dbReference type="Proteomes" id="UP000694846"/>
    </source>
</evidence>
<comment type="catalytic activity">
    <reaction evidence="6">
        <text>a 5'-end (N(7)-methyl 5'-triphosphoguanosine)-ribonucleoside in snRNA + S-adenosyl-L-methionine = a 5'-end (N(2),N(7)-dimethyl 5'-triphosphoguanosine)-ribonucleoside in snRNA + S-adenosyl-L-homocysteine + H(+)</text>
        <dbReference type="Rhea" id="RHEA:78471"/>
        <dbReference type="Rhea" id="RHEA-COMP:19085"/>
        <dbReference type="Rhea" id="RHEA-COMP:19087"/>
        <dbReference type="ChEBI" id="CHEBI:15378"/>
        <dbReference type="ChEBI" id="CHEBI:57856"/>
        <dbReference type="ChEBI" id="CHEBI:59789"/>
        <dbReference type="ChEBI" id="CHEBI:156461"/>
        <dbReference type="ChEBI" id="CHEBI:172880"/>
    </reaction>
    <physiologicalReaction direction="left-to-right" evidence="6">
        <dbReference type="Rhea" id="RHEA:78472"/>
    </physiologicalReaction>
</comment>
<dbReference type="AlphaFoldDB" id="A0A8B8G8U8"/>
<dbReference type="SUPFAM" id="SSF53335">
    <property type="entry name" value="S-adenosyl-L-methionine-dependent methyltransferases"/>
    <property type="match status" value="1"/>
</dbReference>
<evidence type="ECO:0000256" key="1">
    <source>
        <dbReference type="ARBA" id="ARBA00018517"/>
    </source>
</evidence>
<protein>
    <recommendedName>
        <fullName evidence="1">Trimethylguanosine synthase</fullName>
    </recommendedName>
    <alternativeName>
        <fullName evidence="7">Cap-specific guanine-N(2) methyltransferase</fullName>
    </alternativeName>
</protein>
<keyword evidence="8" id="KW-1185">Reference proteome</keyword>
<comment type="catalytic activity">
    <reaction evidence="5">
        <text>a 5'-end (N(2),N(7)-dimethyl 5'-triphosphoguanosine)-ribonucleoside in snRNA + S-adenosyl-L-methionine = a 5'-end (N(2),N(2),N(7)-trimethyl 5'-triphosphoguanosine)-ribonucleoside in snRNA + S-adenosyl-L-homocysteine + H(+)</text>
        <dbReference type="Rhea" id="RHEA:78479"/>
        <dbReference type="Rhea" id="RHEA-COMP:19087"/>
        <dbReference type="Rhea" id="RHEA-COMP:19089"/>
        <dbReference type="ChEBI" id="CHEBI:15378"/>
        <dbReference type="ChEBI" id="CHEBI:57856"/>
        <dbReference type="ChEBI" id="CHEBI:59789"/>
        <dbReference type="ChEBI" id="CHEBI:167623"/>
        <dbReference type="ChEBI" id="CHEBI:172880"/>
    </reaction>
    <physiologicalReaction direction="left-to-right" evidence="5">
        <dbReference type="Rhea" id="RHEA:78480"/>
    </physiologicalReaction>
</comment>
<gene>
    <name evidence="9" type="primary">LOC112689604</name>
</gene>
<evidence type="ECO:0000256" key="6">
    <source>
        <dbReference type="ARBA" id="ARBA00049075"/>
    </source>
</evidence>
<proteinExistence type="inferred from homology"/>
<evidence type="ECO:0000256" key="5">
    <source>
        <dbReference type="ARBA" id="ARBA00048763"/>
    </source>
</evidence>
<dbReference type="GO" id="GO:0071164">
    <property type="term" value="F:RNA cap trimethylguanosine synthase activity"/>
    <property type="evidence" value="ECO:0007669"/>
    <property type="project" value="TreeGrafter"/>
</dbReference>
<name>A0A8B8G8U8_9HEMI</name>
<evidence type="ECO:0000313" key="9">
    <source>
        <dbReference type="RefSeq" id="XP_025419170.1"/>
    </source>
</evidence>
<evidence type="ECO:0000256" key="2">
    <source>
        <dbReference type="ARBA" id="ARBA00025783"/>
    </source>
</evidence>
<dbReference type="Gene3D" id="3.40.50.150">
    <property type="entry name" value="Vaccinia Virus protein VP39"/>
    <property type="match status" value="1"/>
</dbReference>
<evidence type="ECO:0000256" key="7">
    <source>
        <dbReference type="ARBA" id="ARBA00049790"/>
    </source>
</evidence>
<sequence length="181" mass="19571">MLRTNAEDEPEKDAVVTEVEETAFTFSFPSTLPSGPSDESAALKTLKPQIAAQGHQNPCPPDAVAKPAAWRFQRRPVAYKLHFSVSACPDVLAVHVARRCAFGTVVDPFCGVGRLVVRLARMCRKVIAVDIDSAKIRLAHRKSAELGVTHRIEFRVGDSFAALSEVTADAVITSPPWPAPA</sequence>
<accession>A0A8B8G8U8</accession>
<dbReference type="InterPro" id="IPR029063">
    <property type="entry name" value="SAM-dependent_MTases_sf"/>
</dbReference>
<dbReference type="PANTHER" id="PTHR14741">
    <property type="entry name" value="S-ADENOSYLMETHIONINE-DEPENDENT METHYLTRANSFERASE RELATED"/>
    <property type="match status" value="1"/>
</dbReference>
<dbReference type="OrthoDB" id="194443at2759"/>
<dbReference type="GeneID" id="112689604"/>
<dbReference type="PANTHER" id="PTHR14741:SF32">
    <property type="entry name" value="TRIMETHYLGUANOSINE SYNTHASE"/>
    <property type="match status" value="1"/>
</dbReference>
<evidence type="ECO:0000256" key="4">
    <source>
        <dbReference type="ARBA" id="ARBA00048740"/>
    </source>
</evidence>
<reference evidence="9" key="1">
    <citation type="submission" date="2025-08" db="UniProtKB">
        <authorList>
            <consortium name="RefSeq"/>
        </authorList>
    </citation>
    <scope>IDENTIFICATION</scope>
    <source>
        <tissue evidence="9">Whole body</tissue>
    </source>
</reference>
<evidence type="ECO:0000256" key="3">
    <source>
        <dbReference type="ARBA" id="ARBA00047418"/>
    </source>
</evidence>
<organism evidence="8 9">
    <name type="scientific">Sipha flava</name>
    <name type="common">yellow sugarcane aphid</name>
    <dbReference type="NCBI Taxonomy" id="143950"/>
    <lineage>
        <taxon>Eukaryota</taxon>
        <taxon>Metazoa</taxon>
        <taxon>Ecdysozoa</taxon>
        <taxon>Arthropoda</taxon>
        <taxon>Hexapoda</taxon>
        <taxon>Insecta</taxon>
        <taxon>Pterygota</taxon>
        <taxon>Neoptera</taxon>
        <taxon>Paraneoptera</taxon>
        <taxon>Hemiptera</taxon>
        <taxon>Sternorrhyncha</taxon>
        <taxon>Aphidomorpha</taxon>
        <taxon>Aphidoidea</taxon>
        <taxon>Aphididae</taxon>
        <taxon>Sipha</taxon>
    </lineage>
</organism>
<dbReference type="GO" id="GO:0005634">
    <property type="term" value="C:nucleus"/>
    <property type="evidence" value="ECO:0007669"/>
    <property type="project" value="TreeGrafter"/>
</dbReference>
<comment type="catalytic activity">
    <reaction evidence="3">
        <text>a 5'-end (N(2),N(7)-dimethyl 5'-triphosphoguanosine)-ribonucleoside in snoRNA + S-adenosyl-L-methionine = a 5'-end (N(2),N(2),N(7)-trimethyl 5'-triphosphoguanosine)-ribonucleoside in snoRNA + S-adenosyl-L-homocysteine + H(+)</text>
        <dbReference type="Rhea" id="RHEA:78507"/>
        <dbReference type="Rhea" id="RHEA-COMP:19088"/>
        <dbReference type="Rhea" id="RHEA-COMP:19090"/>
        <dbReference type="ChEBI" id="CHEBI:15378"/>
        <dbReference type="ChEBI" id="CHEBI:57856"/>
        <dbReference type="ChEBI" id="CHEBI:59789"/>
        <dbReference type="ChEBI" id="CHEBI:167623"/>
        <dbReference type="ChEBI" id="CHEBI:172880"/>
    </reaction>
    <physiologicalReaction direction="left-to-right" evidence="3">
        <dbReference type="Rhea" id="RHEA:78508"/>
    </physiologicalReaction>
</comment>
<comment type="catalytic activity">
    <reaction evidence="4">
        <text>a 5'-end (N(7)-methyl 5'-triphosphoguanosine)-ribonucleoside in snoRNA + S-adenosyl-L-methionine = a 5'-end (N(2),N(7)-dimethyl 5'-triphosphoguanosine)-ribonucleoside in snoRNA + S-adenosyl-L-homocysteine + H(+)</text>
        <dbReference type="Rhea" id="RHEA:78475"/>
        <dbReference type="Rhea" id="RHEA-COMP:19086"/>
        <dbReference type="Rhea" id="RHEA-COMP:19088"/>
        <dbReference type="ChEBI" id="CHEBI:15378"/>
        <dbReference type="ChEBI" id="CHEBI:57856"/>
        <dbReference type="ChEBI" id="CHEBI:59789"/>
        <dbReference type="ChEBI" id="CHEBI:156461"/>
        <dbReference type="ChEBI" id="CHEBI:172880"/>
    </reaction>
    <physiologicalReaction direction="left-to-right" evidence="4">
        <dbReference type="Rhea" id="RHEA:78476"/>
    </physiologicalReaction>
</comment>
<comment type="similarity">
    <text evidence="2">Belongs to the methyltransferase superfamily. Trimethylguanosine synthase family.</text>
</comment>
<dbReference type="Pfam" id="PF09445">
    <property type="entry name" value="Methyltransf_15"/>
    <property type="match status" value="1"/>
</dbReference>